<dbReference type="RefSeq" id="YP_009001341.1">
    <property type="nucleotide sequence ID" value="NC_023423.1"/>
</dbReference>
<dbReference type="GeneID" id="18266467"/>
<reference evidence="1 2" key="1">
    <citation type="journal article" date="2014" name="Proc. Natl. Acad. Sci. U.S.A.">
        <title>Thirty-thousand-year-old distant relative of giant icosahedral DNA viruses with a pandoravirus morphology.</title>
        <authorList>
            <person name="Legendre M."/>
            <person name="Bartoli J."/>
            <person name="Shmakova L."/>
            <person name="Jeudy S."/>
            <person name="Labadie K."/>
            <person name="Adrait A."/>
            <person name="Lescot M."/>
            <person name="Poirot O."/>
            <person name="Bertaux L."/>
            <person name="Bruley C."/>
            <person name="Coute Y."/>
            <person name="Rivkina E."/>
            <person name="Abergel C."/>
            <person name="Claverie J.M."/>
        </authorList>
    </citation>
    <scope>NUCLEOTIDE SEQUENCE [LARGE SCALE GENOMIC DNA]</scope>
    <source>
        <strain evidence="1">P1084-T</strain>
    </source>
</reference>
<proteinExistence type="predicted"/>
<sequence>MWELIPFDLFQSKDIHIHDEWIWISTWQDEQIQKIAQTNEEVEKKQFRCLRKNGVISQRKTLRLKLENVEISLRVRLSRLNSSLRNRILRDSISVCKKSWQKECSQIFNREQLLYQIRGQKFNCPQLKWDENKYEKNLVGDLCCFTFQASHPAEIFGVSKAILVDILWSAQICLSKQISQSLSRPLTEKESEICFELSFSLLEPLLFFWERSTSDSGTVSERVCVLPEKWQIEQKEKQRLEREKGADEGYFSNQKDPLKLLISEGKFSAGILVSNEEFEQRKTSLAVNLVFRKVE</sequence>
<gene>
    <name evidence="1" type="ORF">pv_440</name>
</gene>
<accession>W5S5K3</accession>
<dbReference type="Proteomes" id="UP000202176">
    <property type="component" value="Segment"/>
</dbReference>
<dbReference type="EMBL" id="KF740664">
    <property type="protein sequence ID" value="AHH02006.1"/>
    <property type="molecule type" value="Genomic_DNA"/>
</dbReference>
<keyword evidence="2" id="KW-1185">Reference proteome</keyword>
<name>W5S5K3_9VIRU</name>
<dbReference type="OrthoDB" id="36561at10239"/>
<protein>
    <submittedName>
        <fullName evidence="1">Uncharacterized protein</fullName>
    </submittedName>
</protein>
<evidence type="ECO:0000313" key="2">
    <source>
        <dbReference type="Proteomes" id="UP000202176"/>
    </source>
</evidence>
<dbReference type="KEGG" id="vg:18266467"/>
<evidence type="ECO:0000313" key="1">
    <source>
        <dbReference type="EMBL" id="AHH02006.1"/>
    </source>
</evidence>
<organism evidence="1 2">
    <name type="scientific">Pithovirus sibericum</name>
    <dbReference type="NCBI Taxonomy" id="1450746"/>
    <lineage>
        <taxon>Viruses</taxon>
        <taxon>Pithoviruses</taxon>
        <taxon>Orthopithovirinae</taxon>
        <taxon>Alphapithovirus</taxon>
        <taxon>Alphapithovirus sibericum</taxon>
    </lineage>
</organism>